<accession>A0A061RVW1</accession>
<dbReference type="AlphaFoldDB" id="A0A061RVW1"/>
<protein>
    <submittedName>
        <fullName evidence="1">Uncharacterized protein</fullName>
    </submittedName>
</protein>
<reference evidence="1" key="1">
    <citation type="submission" date="2014-05" db="EMBL/GenBank/DDBJ databases">
        <title>The transcriptome of the halophilic microalga Tetraselmis sp. GSL018 isolated from the Great Salt Lake, Utah.</title>
        <authorList>
            <person name="Jinkerson R.E."/>
            <person name="D'Adamo S."/>
            <person name="Posewitz M.C."/>
        </authorList>
    </citation>
    <scope>NUCLEOTIDE SEQUENCE</scope>
    <source>
        <strain evidence="1">GSL018</strain>
    </source>
</reference>
<dbReference type="EMBL" id="GBEZ01009505">
    <property type="protein sequence ID" value="JAC76088.1"/>
    <property type="molecule type" value="Transcribed_RNA"/>
</dbReference>
<name>A0A061RVW1_9CHLO</name>
<gene>
    <name evidence="1" type="ORF">TSPGSL018_21208</name>
</gene>
<proteinExistence type="predicted"/>
<organism evidence="1">
    <name type="scientific">Tetraselmis sp. GSL018</name>
    <dbReference type="NCBI Taxonomy" id="582737"/>
    <lineage>
        <taxon>Eukaryota</taxon>
        <taxon>Viridiplantae</taxon>
        <taxon>Chlorophyta</taxon>
        <taxon>core chlorophytes</taxon>
        <taxon>Chlorodendrophyceae</taxon>
        <taxon>Chlorodendrales</taxon>
        <taxon>Chlorodendraceae</taxon>
        <taxon>Tetraselmis</taxon>
    </lineage>
</organism>
<evidence type="ECO:0000313" key="1">
    <source>
        <dbReference type="EMBL" id="JAC76088.1"/>
    </source>
</evidence>
<sequence>MDVNNSLNGAKGLNGINSDVCNCLSCTASKFAS</sequence>
<feature type="non-terminal residue" evidence="1">
    <location>
        <position position="33"/>
    </location>
</feature>